<evidence type="ECO:0000313" key="2">
    <source>
        <dbReference type="Proteomes" id="UP000199169"/>
    </source>
</evidence>
<dbReference type="Proteomes" id="UP000199169">
    <property type="component" value="Unassembled WGS sequence"/>
</dbReference>
<proteinExistence type="predicted"/>
<protein>
    <submittedName>
        <fullName evidence="1">Uncharacterized protein</fullName>
    </submittedName>
</protein>
<evidence type="ECO:0000313" key="1">
    <source>
        <dbReference type="EMBL" id="SBT10097.1"/>
    </source>
</evidence>
<sequence>MPSHSGVEFDASCAAVTGSQIPSGSLMPLPPPAAQRTRMHVRSVQLDGYKRADGRWDLWMRLPAPMPCPTSATATGSRRITHRSSDSTCFMVSVAQ</sequence>
<name>A0A1A8XZI3_9PROT</name>
<accession>A0A1A8XZI3</accession>
<gene>
    <name evidence="1" type="ORF">ACCAA_870009</name>
</gene>
<organism evidence="1 2">
    <name type="scientific">Candidatus Accumulibacter aalborgensis</name>
    <dbReference type="NCBI Taxonomy" id="1860102"/>
    <lineage>
        <taxon>Bacteria</taxon>
        <taxon>Pseudomonadati</taxon>
        <taxon>Pseudomonadota</taxon>
        <taxon>Betaproteobacteria</taxon>
        <taxon>Candidatus Accumulibacter</taxon>
    </lineage>
</organism>
<dbReference type="EMBL" id="FLQX01000168">
    <property type="protein sequence ID" value="SBT10097.1"/>
    <property type="molecule type" value="Genomic_DNA"/>
</dbReference>
<dbReference type="AlphaFoldDB" id="A0A1A8XZI3"/>
<reference evidence="1 2" key="1">
    <citation type="submission" date="2016-06" db="EMBL/GenBank/DDBJ databases">
        <authorList>
            <person name="Kjaerup R.B."/>
            <person name="Dalgaard T.S."/>
            <person name="Juul-Madsen H.R."/>
        </authorList>
    </citation>
    <scope>NUCLEOTIDE SEQUENCE [LARGE SCALE GENOMIC DNA]</scope>
    <source>
        <strain evidence="1">3</strain>
    </source>
</reference>
<dbReference type="STRING" id="1860102.ACCAA_870009"/>
<keyword evidence="2" id="KW-1185">Reference proteome</keyword>